<proteinExistence type="predicted"/>
<dbReference type="GO" id="GO:0015095">
    <property type="term" value="F:magnesium ion transmembrane transporter activity"/>
    <property type="evidence" value="ECO:0007669"/>
    <property type="project" value="InterPro"/>
</dbReference>
<dbReference type="Pfam" id="PF05653">
    <property type="entry name" value="Mg_trans_NIPA"/>
    <property type="match status" value="1"/>
</dbReference>
<evidence type="ECO:0000256" key="2">
    <source>
        <dbReference type="ARBA" id="ARBA00022692"/>
    </source>
</evidence>
<feature type="transmembrane region" description="Helical" evidence="6">
    <location>
        <begin position="199"/>
        <end position="219"/>
    </location>
</feature>
<keyword evidence="4 6" id="KW-0472">Membrane</keyword>
<feature type="compositionally biased region" description="Basic and acidic residues" evidence="5">
    <location>
        <begin position="434"/>
        <end position="444"/>
    </location>
</feature>
<feature type="transmembrane region" description="Helical" evidence="6">
    <location>
        <begin position="328"/>
        <end position="348"/>
    </location>
</feature>
<keyword evidence="8" id="KW-1185">Reference proteome</keyword>
<feature type="region of interest" description="Disordered" evidence="5">
    <location>
        <begin position="90"/>
        <end position="158"/>
    </location>
</feature>
<feature type="transmembrane region" description="Helical" evidence="6">
    <location>
        <begin position="360"/>
        <end position="379"/>
    </location>
</feature>
<dbReference type="PANTHER" id="PTHR12570:SF65">
    <property type="entry name" value="MAGNESIUM TRANSPORTER NIPA9-RELATED"/>
    <property type="match status" value="1"/>
</dbReference>
<reference evidence="7" key="1">
    <citation type="journal article" date="2020" name="Stud. Mycol.">
        <title>101 Dothideomycetes genomes: a test case for predicting lifestyles and emergence of pathogens.</title>
        <authorList>
            <person name="Haridas S."/>
            <person name="Albert R."/>
            <person name="Binder M."/>
            <person name="Bloem J."/>
            <person name="Labutti K."/>
            <person name="Salamov A."/>
            <person name="Andreopoulos B."/>
            <person name="Baker S."/>
            <person name="Barry K."/>
            <person name="Bills G."/>
            <person name="Bluhm B."/>
            <person name="Cannon C."/>
            <person name="Castanera R."/>
            <person name="Culley D."/>
            <person name="Daum C."/>
            <person name="Ezra D."/>
            <person name="Gonzalez J."/>
            <person name="Henrissat B."/>
            <person name="Kuo A."/>
            <person name="Liang C."/>
            <person name="Lipzen A."/>
            <person name="Lutzoni F."/>
            <person name="Magnuson J."/>
            <person name="Mondo S."/>
            <person name="Nolan M."/>
            <person name="Ohm R."/>
            <person name="Pangilinan J."/>
            <person name="Park H.-J."/>
            <person name="Ramirez L."/>
            <person name="Alfaro M."/>
            <person name="Sun H."/>
            <person name="Tritt A."/>
            <person name="Yoshinaga Y."/>
            <person name="Zwiers L.-H."/>
            <person name="Turgeon B."/>
            <person name="Goodwin S."/>
            <person name="Spatafora J."/>
            <person name="Crous P."/>
            <person name="Grigoriev I."/>
        </authorList>
    </citation>
    <scope>NUCLEOTIDE SEQUENCE</scope>
    <source>
        <strain evidence="7">CBS 113979</strain>
    </source>
</reference>
<name>A0A6G1GLK4_9PEZI</name>
<dbReference type="AlphaFoldDB" id="A0A6G1GLK4"/>
<keyword evidence="2 6" id="KW-0812">Transmembrane</keyword>
<accession>A0A6G1GLK4</accession>
<evidence type="ECO:0000256" key="6">
    <source>
        <dbReference type="SAM" id="Phobius"/>
    </source>
</evidence>
<evidence type="ECO:0000313" key="8">
    <source>
        <dbReference type="Proteomes" id="UP000800041"/>
    </source>
</evidence>
<dbReference type="PANTHER" id="PTHR12570">
    <property type="match status" value="1"/>
</dbReference>
<dbReference type="EMBL" id="ML977193">
    <property type="protein sequence ID" value="KAF1981801.1"/>
    <property type="molecule type" value="Genomic_DNA"/>
</dbReference>
<gene>
    <name evidence="7" type="ORF">K402DRAFT_457777</name>
</gene>
<feature type="transmembrane region" description="Helical" evidence="6">
    <location>
        <begin position="41"/>
        <end position="61"/>
    </location>
</feature>
<feature type="compositionally biased region" description="Polar residues" evidence="5">
    <location>
        <begin position="453"/>
        <end position="469"/>
    </location>
</feature>
<feature type="compositionally biased region" description="Low complexity" evidence="5">
    <location>
        <begin position="659"/>
        <end position="677"/>
    </location>
</feature>
<feature type="transmembrane region" description="Helical" evidence="6">
    <location>
        <begin position="228"/>
        <end position="246"/>
    </location>
</feature>
<organism evidence="7 8">
    <name type="scientific">Aulographum hederae CBS 113979</name>
    <dbReference type="NCBI Taxonomy" id="1176131"/>
    <lineage>
        <taxon>Eukaryota</taxon>
        <taxon>Fungi</taxon>
        <taxon>Dikarya</taxon>
        <taxon>Ascomycota</taxon>
        <taxon>Pezizomycotina</taxon>
        <taxon>Dothideomycetes</taxon>
        <taxon>Pleosporomycetidae</taxon>
        <taxon>Aulographales</taxon>
        <taxon>Aulographaceae</taxon>
    </lineage>
</organism>
<feature type="compositionally biased region" description="Low complexity" evidence="5">
    <location>
        <begin position="601"/>
        <end position="623"/>
    </location>
</feature>
<sequence length="762" mass="81490">MLLPTTTIAAVPASTAPWQSSSGDAVFWDTSKYSHKPTDDWSSLIGIVTAIIGNVLISFALNTQRYAHIVLEKDRVAKLRRRKLGSDRDVEIGRTTEQDDSTNGSTKSSPDQKRKRGNVYRDSSPTSGEEVGETAPLLSSRNSSASEESRSIISTKERRNSEGAPVSYLRSPYWWTGIVLMTVGEAGNFLAYGFAPASIVSPLGVVALISNCIIAPFMLKERFRKRDLLGVLVAIAGAVTVVLSASSSNPKLGPGEIWGLINRWEFETYLGITVAFIIGLMIASNKYGHKTVLIDLGLVGLFGGYTALSTKGVASLLSYTLYRALTFPVTYLLVIILVGTAVMQIKYLNRALQRFDATQVIPIQFVMFTLSVILGSAVLYRDFEQTSGEDAGKFVGGCALTFLGVWLITSGRKRDDEDEVDRSPEEDDAINLVNEERYQDEVPSARKSVPPSRRQSTFAPTSYQSNTSRSGRRPSHQVDVHEPFPGTPAPTRHEPPETPTIQLTPHDDPGQSPFGDPSPLAENPWAAPTPEAPRTLSSNDVPTMNPPALKTTASAPILPANAHSPLKSRPETPRDPLAPSSDTHLTPTTPGGTEDRSFRNSISGIIPGPLSSPLSSALSAVVADSLRRGVDPPGAKRRRAVARQRLPNMPSRNGLGPRGASDADLNAAALANSSSGSLEVEADTDGSGFPSPSPARIENAPAATEDPVSPSRQGSTKSSKHRRRSLSNTLGDFLKGKRRKTDKGAASAAGADGDGDGDGDDG</sequence>
<evidence type="ECO:0000256" key="3">
    <source>
        <dbReference type="ARBA" id="ARBA00022989"/>
    </source>
</evidence>
<keyword evidence="3 6" id="KW-1133">Transmembrane helix</keyword>
<feature type="transmembrane region" description="Helical" evidence="6">
    <location>
        <begin position="266"/>
        <end position="284"/>
    </location>
</feature>
<dbReference type="Proteomes" id="UP000800041">
    <property type="component" value="Unassembled WGS sequence"/>
</dbReference>
<dbReference type="InterPro" id="IPR008521">
    <property type="entry name" value="Mg_trans_NIPA"/>
</dbReference>
<dbReference type="OrthoDB" id="165382at2759"/>
<dbReference type="GO" id="GO:0016020">
    <property type="term" value="C:membrane"/>
    <property type="evidence" value="ECO:0007669"/>
    <property type="project" value="UniProtKB-SubCell"/>
</dbReference>
<feature type="compositionally biased region" description="Basic and acidic residues" evidence="5">
    <location>
        <begin position="147"/>
        <end position="158"/>
    </location>
</feature>
<evidence type="ECO:0000256" key="5">
    <source>
        <dbReference type="SAM" id="MobiDB-lite"/>
    </source>
</evidence>
<feature type="compositionally biased region" description="Acidic residues" evidence="5">
    <location>
        <begin position="753"/>
        <end position="762"/>
    </location>
</feature>
<feature type="region of interest" description="Disordered" evidence="5">
    <location>
        <begin position="434"/>
        <end position="762"/>
    </location>
</feature>
<feature type="transmembrane region" description="Helical" evidence="6">
    <location>
        <begin position="291"/>
        <end position="308"/>
    </location>
</feature>
<comment type="subcellular location">
    <subcellularLocation>
        <location evidence="1">Membrane</location>
        <topology evidence="1">Multi-pass membrane protein</topology>
    </subcellularLocation>
</comment>
<evidence type="ECO:0000256" key="4">
    <source>
        <dbReference type="ARBA" id="ARBA00023136"/>
    </source>
</evidence>
<protein>
    <submittedName>
        <fullName evidence="7">DUF803-domain-containing protein</fullName>
    </submittedName>
</protein>
<dbReference type="InterPro" id="IPR037185">
    <property type="entry name" value="EmrE-like"/>
</dbReference>
<dbReference type="SUPFAM" id="SSF103481">
    <property type="entry name" value="Multidrug resistance efflux transporter EmrE"/>
    <property type="match status" value="1"/>
</dbReference>
<feature type="compositionally biased region" description="Polar residues" evidence="5">
    <location>
        <begin position="580"/>
        <end position="591"/>
    </location>
</feature>
<evidence type="ECO:0000256" key="1">
    <source>
        <dbReference type="ARBA" id="ARBA00004141"/>
    </source>
</evidence>
<evidence type="ECO:0000313" key="7">
    <source>
        <dbReference type="EMBL" id="KAF1981801.1"/>
    </source>
</evidence>